<keyword evidence="1" id="KW-0472">Membrane</keyword>
<dbReference type="RefSeq" id="XP_065666976.1">
    <property type="nucleotide sequence ID" value="XM_065810904.1"/>
</dbReference>
<feature type="transmembrane region" description="Helical" evidence="1">
    <location>
        <begin position="429"/>
        <end position="445"/>
    </location>
</feature>
<keyword evidence="1" id="KW-1133">Transmembrane helix</keyword>
<evidence type="ECO:0000313" key="2">
    <source>
        <dbReference type="Proteomes" id="UP001652625"/>
    </source>
</evidence>
<protein>
    <submittedName>
        <fullName evidence="3">Protein brambleberry isoform X4</fullName>
    </submittedName>
</protein>
<dbReference type="PANTHER" id="PTHR33538">
    <property type="entry name" value="PROTEIN GAMETE EXPRESSED 1"/>
    <property type="match status" value="1"/>
</dbReference>
<accession>A0ABM4CYE9</accession>
<sequence length="644" mass="73445">MIMCTFAFFNKKYNYFNQKILFTIKIGLKLKKMILLICTNFFTFLLSAHGFWWPFSSYTDSSEFISDPNSGSSSKSVTAVSTMFAPFEISHGEQKFLAEAKHYLENLSMLDQCNLLIVNRLKSTCSKLSEEDLSKLGVNLLNCQSAVEGRKVFPCNDDMKLLDCTKDMDADMWNSYHIISNRARAICHNMRQAEFRMKTEQTVNNMAAATLENVNILQSLASGQKKLQITTEEAVDQITKNHELLVSKQNEFKRKQDELGNEINSNIVALTKEKQIIAHRHQQIEEYTERINEQLDALVEEIKAQDLAKKESDRDILKDLDFVKSKADEVLKKLESVFVDIDHYQENFEAKQNKTLENLEEIQAAIGFMNEVLNKLCTSFNNQVPWLQTMFGGTIDKLNLVTVLFSHCAFFVFSILSVLFIGVPTITKVSLLLIVPLNCLVAVQQRQHLSFLQMSWFLLFTFPFDYVIKKINFCTHSKSLIKNEEINQPVKDACKSTYDHSDDIMNNSCCAHTFIAAKSIVYDSETNVSFREALKKSQDDFCNGSQTMHQEAFIPMVKPMDNSFEISKNDLFKTFKKPFDDSFNISPSSTSSPLRLRHAQTKANSSFLNITAGGSPRCCSLTKSGMRCKNAAILNEDNCRLHSK</sequence>
<gene>
    <name evidence="3" type="primary">LOC100212541</name>
</gene>
<evidence type="ECO:0000256" key="1">
    <source>
        <dbReference type="SAM" id="Phobius"/>
    </source>
</evidence>
<organism evidence="2 3">
    <name type="scientific">Hydra vulgaris</name>
    <name type="common">Hydra</name>
    <name type="synonym">Hydra attenuata</name>
    <dbReference type="NCBI Taxonomy" id="6087"/>
    <lineage>
        <taxon>Eukaryota</taxon>
        <taxon>Metazoa</taxon>
        <taxon>Cnidaria</taxon>
        <taxon>Hydrozoa</taxon>
        <taxon>Hydroidolina</taxon>
        <taxon>Anthoathecata</taxon>
        <taxon>Aplanulata</taxon>
        <taxon>Hydridae</taxon>
        <taxon>Hydra</taxon>
    </lineage>
</organism>
<evidence type="ECO:0000313" key="3">
    <source>
        <dbReference type="RefSeq" id="XP_065666976.1"/>
    </source>
</evidence>
<keyword evidence="1" id="KW-0812">Transmembrane</keyword>
<name>A0ABM4CYE9_HYDVU</name>
<reference evidence="3" key="1">
    <citation type="submission" date="2025-08" db="UniProtKB">
        <authorList>
            <consortium name="RefSeq"/>
        </authorList>
    </citation>
    <scope>IDENTIFICATION</scope>
</reference>
<keyword evidence="2" id="KW-1185">Reference proteome</keyword>
<dbReference type="GeneID" id="100212541"/>
<dbReference type="InterPro" id="IPR040346">
    <property type="entry name" value="GEX1/Brambleberry"/>
</dbReference>
<dbReference type="PANTHER" id="PTHR33538:SF1">
    <property type="entry name" value="PROTEIN BRAMBLEBERRY"/>
    <property type="match status" value="1"/>
</dbReference>
<dbReference type="Proteomes" id="UP001652625">
    <property type="component" value="Chromosome 11"/>
</dbReference>
<proteinExistence type="predicted"/>
<feature type="transmembrane region" description="Helical" evidence="1">
    <location>
        <begin position="400"/>
        <end position="422"/>
    </location>
</feature>